<evidence type="ECO:0000313" key="1">
    <source>
        <dbReference type="EMBL" id="NYZ68602.1"/>
    </source>
</evidence>
<dbReference type="RefSeq" id="WP_180570604.1">
    <property type="nucleotide sequence ID" value="NZ_JACCKB010000045.1"/>
</dbReference>
<name>A0A853I9Z1_9GAMM</name>
<organism evidence="1 2">
    <name type="scientific">Spartinivicinus marinus</name>
    <dbReference type="NCBI Taxonomy" id="2994442"/>
    <lineage>
        <taxon>Bacteria</taxon>
        <taxon>Pseudomonadati</taxon>
        <taxon>Pseudomonadota</taxon>
        <taxon>Gammaproteobacteria</taxon>
        <taxon>Oceanospirillales</taxon>
        <taxon>Zooshikellaceae</taxon>
        <taxon>Spartinivicinus</taxon>
    </lineage>
</organism>
<keyword evidence="2" id="KW-1185">Reference proteome</keyword>
<dbReference type="EMBL" id="JACCKB010000045">
    <property type="protein sequence ID" value="NYZ68602.1"/>
    <property type="molecule type" value="Genomic_DNA"/>
</dbReference>
<dbReference type="AlphaFoldDB" id="A0A853I9Z1"/>
<gene>
    <name evidence="1" type="ORF">H0A36_21535</name>
</gene>
<sequence>MRQSIYSQNNSGNEDEAAIPQMLLNEYESFLKVRYKEVCAGLKLDFYDWAHFILHETIVLSPFYKFKSDEFKEILILTIKSFATSITSPLQRV</sequence>
<dbReference type="Proteomes" id="UP000569732">
    <property type="component" value="Unassembled WGS sequence"/>
</dbReference>
<comment type="caution">
    <text evidence="1">The sequence shown here is derived from an EMBL/GenBank/DDBJ whole genome shotgun (WGS) entry which is preliminary data.</text>
</comment>
<proteinExistence type="predicted"/>
<protein>
    <submittedName>
        <fullName evidence="1">Uncharacterized protein</fullName>
    </submittedName>
</protein>
<evidence type="ECO:0000313" key="2">
    <source>
        <dbReference type="Proteomes" id="UP000569732"/>
    </source>
</evidence>
<reference evidence="1 2" key="1">
    <citation type="submission" date="2020-07" db="EMBL/GenBank/DDBJ databases">
        <title>Endozoicomonas sp. nov., isolated from sediment.</title>
        <authorList>
            <person name="Gu T."/>
        </authorList>
    </citation>
    <scope>NUCLEOTIDE SEQUENCE [LARGE SCALE GENOMIC DNA]</scope>
    <source>
        <strain evidence="1 2">SM1973</strain>
    </source>
</reference>
<accession>A0A853I9Z1</accession>